<dbReference type="PANTHER" id="PTHR46558:SF4">
    <property type="entry name" value="DNA-BIDING PHAGE PROTEIN"/>
    <property type="match status" value="1"/>
</dbReference>
<comment type="caution">
    <text evidence="3">The sequence shown here is derived from an EMBL/GenBank/DDBJ whole genome shotgun (WGS) entry which is preliminary data.</text>
</comment>
<feature type="domain" description="HTH cro/C1-type" evidence="2">
    <location>
        <begin position="9"/>
        <end position="63"/>
    </location>
</feature>
<name>A0A2H0W7C4_9BACT</name>
<accession>A0A2H0W7C4</accession>
<dbReference type="Proteomes" id="UP000229056">
    <property type="component" value="Unassembled WGS sequence"/>
</dbReference>
<protein>
    <submittedName>
        <fullName evidence="3">Transcriptional regulator</fullName>
    </submittedName>
</protein>
<sequence>MKEFIINQVYDLRLKESITQEALAEALGVTRQTIIAIEKGNYTPSVILALKIAKFFKKPLEEIFKIKYEK</sequence>
<dbReference type="SMART" id="SM00530">
    <property type="entry name" value="HTH_XRE"/>
    <property type="match status" value="1"/>
</dbReference>
<dbReference type="PROSITE" id="PS50943">
    <property type="entry name" value="HTH_CROC1"/>
    <property type="match status" value="1"/>
</dbReference>
<evidence type="ECO:0000259" key="2">
    <source>
        <dbReference type="PROSITE" id="PS50943"/>
    </source>
</evidence>
<keyword evidence="1" id="KW-0238">DNA-binding</keyword>
<evidence type="ECO:0000256" key="1">
    <source>
        <dbReference type="ARBA" id="ARBA00023125"/>
    </source>
</evidence>
<dbReference type="EMBL" id="PEZY01000004">
    <property type="protein sequence ID" value="PIS06491.1"/>
    <property type="molecule type" value="Genomic_DNA"/>
</dbReference>
<dbReference type="GO" id="GO:0003677">
    <property type="term" value="F:DNA binding"/>
    <property type="evidence" value="ECO:0007669"/>
    <property type="project" value="UniProtKB-KW"/>
</dbReference>
<gene>
    <name evidence="3" type="ORF">COT80_00960</name>
</gene>
<dbReference type="PANTHER" id="PTHR46558">
    <property type="entry name" value="TRACRIPTIONAL REGULATORY PROTEIN-RELATED-RELATED"/>
    <property type="match status" value="1"/>
</dbReference>
<proteinExistence type="predicted"/>
<evidence type="ECO:0000313" key="4">
    <source>
        <dbReference type="Proteomes" id="UP000229056"/>
    </source>
</evidence>
<dbReference type="SUPFAM" id="SSF47413">
    <property type="entry name" value="lambda repressor-like DNA-binding domains"/>
    <property type="match status" value="1"/>
</dbReference>
<dbReference type="CDD" id="cd00093">
    <property type="entry name" value="HTH_XRE"/>
    <property type="match status" value="1"/>
</dbReference>
<dbReference type="Pfam" id="PF01381">
    <property type="entry name" value="HTH_3"/>
    <property type="match status" value="1"/>
</dbReference>
<dbReference type="AlphaFoldDB" id="A0A2H0W7C4"/>
<reference evidence="4" key="1">
    <citation type="submission" date="2017-09" db="EMBL/GenBank/DDBJ databases">
        <title>Depth-based differentiation of microbial function through sediment-hosted aquifers and enrichment of novel symbionts in the deep terrestrial subsurface.</title>
        <authorList>
            <person name="Probst A.J."/>
            <person name="Ladd B."/>
            <person name="Jarett J.K."/>
            <person name="Geller-Mcgrath D.E."/>
            <person name="Sieber C.M.K."/>
            <person name="Emerson J.B."/>
            <person name="Anantharaman K."/>
            <person name="Thomas B.C."/>
            <person name="Malmstrom R."/>
            <person name="Stieglmeier M."/>
            <person name="Klingl A."/>
            <person name="Woyke T."/>
            <person name="Ryan C.M."/>
            <person name="Banfield J.F."/>
        </authorList>
    </citation>
    <scope>NUCLEOTIDE SEQUENCE [LARGE SCALE GENOMIC DNA]</scope>
</reference>
<dbReference type="Gene3D" id="1.10.260.40">
    <property type="entry name" value="lambda repressor-like DNA-binding domains"/>
    <property type="match status" value="1"/>
</dbReference>
<dbReference type="InterPro" id="IPR010982">
    <property type="entry name" value="Lambda_DNA-bd_dom_sf"/>
</dbReference>
<organism evidence="3 4">
    <name type="scientific">Candidatus Buchananbacteria bacterium CG10_big_fil_rev_8_21_14_0_10_33_19</name>
    <dbReference type="NCBI Taxonomy" id="1974525"/>
    <lineage>
        <taxon>Bacteria</taxon>
        <taxon>Candidatus Buchananiibacteriota</taxon>
    </lineage>
</organism>
<dbReference type="InterPro" id="IPR001387">
    <property type="entry name" value="Cro/C1-type_HTH"/>
</dbReference>
<evidence type="ECO:0000313" key="3">
    <source>
        <dbReference type="EMBL" id="PIS06491.1"/>
    </source>
</evidence>